<comment type="similarity">
    <text evidence="1">Belongs to the peptidase S1 family.</text>
</comment>
<evidence type="ECO:0000256" key="3">
    <source>
        <dbReference type="ARBA" id="ARBA00022670"/>
    </source>
</evidence>
<keyword evidence="10" id="KW-1185">Reference proteome</keyword>
<dbReference type="InterPro" id="IPR008256">
    <property type="entry name" value="Peptidase_S1B"/>
</dbReference>
<evidence type="ECO:0000256" key="1">
    <source>
        <dbReference type="ARBA" id="ARBA00007664"/>
    </source>
</evidence>
<evidence type="ECO:0000313" key="10">
    <source>
        <dbReference type="Proteomes" id="UP000013827"/>
    </source>
</evidence>
<comment type="similarity">
    <text evidence="2 7">Belongs to the peptidase S1B family.</text>
</comment>
<dbReference type="HOGENOM" id="CLU_559522_0_0_1"/>
<evidence type="ECO:0000256" key="4">
    <source>
        <dbReference type="ARBA" id="ARBA00022729"/>
    </source>
</evidence>
<dbReference type="InterPro" id="IPR050966">
    <property type="entry name" value="Glutamyl_endopeptidase"/>
</dbReference>
<evidence type="ECO:0000256" key="8">
    <source>
        <dbReference type="SAM" id="Phobius"/>
    </source>
</evidence>
<feature type="transmembrane region" description="Helical" evidence="8">
    <location>
        <begin position="430"/>
        <end position="453"/>
    </location>
</feature>
<reference evidence="9" key="2">
    <citation type="submission" date="2024-10" db="UniProtKB">
        <authorList>
            <consortium name="EnsemblProtists"/>
        </authorList>
    </citation>
    <scope>IDENTIFICATION</scope>
</reference>
<dbReference type="PANTHER" id="PTHR15462">
    <property type="entry name" value="SERINE PROTEASE"/>
    <property type="match status" value="1"/>
</dbReference>
<evidence type="ECO:0000256" key="5">
    <source>
        <dbReference type="ARBA" id="ARBA00022801"/>
    </source>
</evidence>
<dbReference type="InterPro" id="IPR043504">
    <property type="entry name" value="Peptidase_S1_PA_chymotrypsin"/>
</dbReference>
<dbReference type="PRINTS" id="PR00839">
    <property type="entry name" value="V8PROTEASE"/>
</dbReference>
<evidence type="ECO:0000256" key="6">
    <source>
        <dbReference type="ARBA" id="ARBA00022825"/>
    </source>
</evidence>
<name>A0A0D3IRH8_EMIH1</name>
<dbReference type="PROSITE" id="PS00134">
    <property type="entry name" value="TRYPSIN_HIS"/>
    <property type="match status" value="1"/>
</dbReference>
<proteinExistence type="inferred from homology"/>
<dbReference type="InterPro" id="IPR009003">
    <property type="entry name" value="Peptidase_S1_PA"/>
</dbReference>
<keyword evidence="3 7" id="KW-0645">Protease</keyword>
<dbReference type="RefSeq" id="XP_005766292.1">
    <property type="nucleotide sequence ID" value="XM_005766235.1"/>
</dbReference>
<evidence type="ECO:0000313" key="9">
    <source>
        <dbReference type="EnsemblProtists" id="EOD13863"/>
    </source>
</evidence>
<keyword evidence="6 7" id="KW-0720">Serine protease</keyword>
<accession>A0A0D3IRH8</accession>
<dbReference type="PaxDb" id="2903-EOD13863"/>
<keyword evidence="8" id="KW-0812">Transmembrane</keyword>
<keyword evidence="8" id="KW-1133">Transmembrane helix</keyword>
<dbReference type="AlphaFoldDB" id="A0A0D3IRH8"/>
<dbReference type="SUPFAM" id="SSF50494">
    <property type="entry name" value="Trypsin-like serine proteases"/>
    <property type="match status" value="1"/>
</dbReference>
<evidence type="ECO:0000256" key="2">
    <source>
        <dbReference type="ARBA" id="ARBA00008764"/>
    </source>
</evidence>
<dbReference type="KEGG" id="ehx:EMIHUDRAFT_212395"/>
<organism evidence="9 10">
    <name type="scientific">Emiliania huxleyi (strain CCMP1516)</name>
    <dbReference type="NCBI Taxonomy" id="280463"/>
    <lineage>
        <taxon>Eukaryota</taxon>
        <taxon>Haptista</taxon>
        <taxon>Haptophyta</taxon>
        <taxon>Prymnesiophyceae</taxon>
        <taxon>Isochrysidales</taxon>
        <taxon>Noelaerhabdaceae</taxon>
        <taxon>Emiliania</taxon>
    </lineage>
</organism>
<reference evidence="10" key="1">
    <citation type="journal article" date="2013" name="Nature">
        <title>Pan genome of the phytoplankton Emiliania underpins its global distribution.</title>
        <authorList>
            <person name="Read B.A."/>
            <person name="Kegel J."/>
            <person name="Klute M.J."/>
            <person name="Kuo A."/>
            <person name="Lefebvre S.C."/>
            <person name="Maumus F."/>
            <person name="Mayer C."/>
            <person name="Miller J."/>
            <person name="Monier A."/>
            <person name="Salamov A."/>
            <person name="Young J."/>
            <person name="Aguilar M."/>
            <person name="Claverie J.M."/>
            <person name="Frickenhaus S."/>
            <person name="Gonzalez K."/>
            <person name="Herman E.K."/>
            <person name="Lin Y.C."/>
            <person name="Napier J."/>
            <person name="Ogata H."/>
            <person name="Sarno A.F."/>
            <person name="Shmutz J."/>
            <person name="Schroeder D."/>
            <person name="de Vargas C."/>
            <person name="Verret F."/>
            <person name="von Dassow P."/>
            <person name="Valentin K."/>
            <person name="Van de Peer Y."/>
            <person name="Wheeler G."/>
            <person name="Dacks J.B."/>
            <person name="Delwiche C.F."/>
            <person name="Dyhrman S.T."/>
            <person name="Glockner G."/>
            <person name="John U."/>
            <person name="Richards T."/>
            <person name="Worden A.Z."/>
            <person name="Zhang X."/>
            <person name="Grigoriev I.V."/>
            <person name="Allen A.E."/>
            <person name="Bidle K."/>
            <person name="Borodovsky M."/>
            <person name="Bowler C."/>
            <person name="Brownlee C."/>
            <person name="Cock J.M."/>
            <person name="Elias M."/>
            <person name="Gladyshev V.N."/>
            <person name="Groth M."/>
            <person name="Guda C."/>
            <person name="Hadaegh A."/>
            <person name="Iglesias-Rodriguez M.D."/>
            <person name="Jenkins J."/>
            <person name="Jones B.M."/>
            <person name="Lawson T."/>
            <person name="Leese F."/>
            <person name="Lindquist E."/>
            <person name="Lobanov A."/>
            <person name="Lomsadze A."/>
            <person name="Malik S.B."/>
            <person name="Marsh M.E."/>
            <person name="Mackinder L."/>
            <person name="Mock T."/>
            <person name="Mueller-Roeber B."/>
            <person name="Pagarete A."/>
            <person name="Parker M."/>
            <person name="Probert I."/>
            <person name="Quesneville H."/>
            <person name="Raines C."/>
            <person name="Rensing S.A."/>
            <person name="Riano-Pachon D.M."/>
            <person name="Richier S."/>
            <person name="Rokitta S."/>
            <person name="Shiraiwa Y."/>
            <person name="Soanes D.M."/>
            <person name="van der Giezen M."/>
            <person name="Wahlund T.M."/>
            <person name="Williams B."/>
            <person name="Wilson W."/>
            <person name="Wolfe G."/>
            <person name="Wurch L.L."/>
        </authorList>
    </citation>
    <scope>NUCLEOTIDE SEQUENCE</scope>
</reference>
<dbReference type="Gene3D" id="2.40.10.10">
    <property type="entry name" value="Trypsin-like serine proteases"/>
    <property type="match status" value="2"/>
</dbReference>
<dbReference type="InterPro" id="IPR018114">
    <property type="entry name" value="TRYPSIN_HIS"/>
</dbReference>
<dbReference type="PANTHER" id="PTHR15462:SF8">
    <property type="entry name" value="SERINE PROTEASE"/>
    <property type="match status" value="1"/>
</dbReference>
<dbReference type="Proteomes" id="UP000013827">
    <property type="component" value="Unassembled WGS sequence"/>
</dbReference>
<keyword evidence="4" id="KW-0732">Signal</keyword>
<evidence type="ECO:0000256" key="7">
    <source>
        <dbReference type="RuleBase" id="RU004296"/>
    </source>
</evidence>
<dbReference type="EC" id="3.4.21.-" evidence="7"/>
<keyword evidence="5 7" id="KW-0378">Hydrolase</keyword>
<dbReference type="GO" id="GO:0006508">
    <property type="term" value="P:proteolysis"/>
    <property type="evidence" value="ECO:0007669"/>
    <property type="project" value="UniProtKB-KW"/>
</dbReference>
<sequence length="488" mass="51823">MPLFAFAAAASVLALSPNPSTLQPSASSIDLVETGKVVHGLDDRRDWWQLDGGDDALALNLLENVIAVQTTRDDLEKIEDGGIYKLSAWPIDERHGAQYNMCDGERYLKQPSLGHCSATLVGPDRMITAGHCIVKESGPASCADVAYVFNYHVTGHDSDGNPTFPEITEDDVYYCAGYWTDFDTGGTDIAYVKLDRPVKDRTPATNRHDTAVPTTMGQKLLMIGFPSGLPAKVDAGGRVTNTGAGNGYEWFTGSTDSFGGNSGSGVFAEDGTMIGVLVRGATDYRTDWTRGGCTVVAELPNSAGGEAITYVHHADLVDHSGHWQPASIAPSEVSWALECDGVEAPLTGGPYSDDFPGYSHAFTATPGSRCVLTMRDSYGDGWDGATWSGLGQRGITLASGSSDTHVFIVTADGASPYHSEYPFGLVDGRMLIVVVVGLLCALVLGGLTAFFCYRSYQNRTSGRLDAEHGMGMAPKGVTLPAHSLSPEP</sequence>
<keyword evidence="8" id="KW-0472">Membrane</keyword>
<dbReference type="Pfam" id="PF13365">
    <property type="entry name" value="Trypsin_2"/>
    <property type="match status" value="1"/>
</dbReference>
<dbReference type="EnsemblProtists" id="EOD13863">
    <property type="protein sequence ID" value="EOD13863"/>
    <property type="gene ID" value="EMIHUDRAFT_212395"/>
</dbReference>
<dbReference type="GeneID" id="17260010"/>
<dbReference type="GO" id="GO:0004252">
    <property type="term" value="F:serine-type endopeptidase activity"/>
    <property type="evidence" value="ECO:0007669"/>
    <property type="project" value="InterPro"/>
</dbReference>
<protein>
    <recommendedName>
        <fullName evidence="7">Serine protease</fullName>
        <ecNumber evidence="7">3.4.21.-</ecNumber>
    </recommendedName>
</protein>